<feature type="coiled-coil region" evidence="1">
    <location>
        <begin position="24"/>
        <end position="62"/>
    </location>
</feature>
<keyword evidence="3" id="KW-1185">Reference proteome</keyword>
<proteinExistence type="predicted"/>
<organism evidence="2 3">
    <name type="scientific">Gigaspora margarita</name>
    <dbReference type="NCBI Taxonomy" id="4874"/>
    <lineage>
        <taxon>Eukaryota</taxon>
        <taxon>Fungi</taxon>
        <taxon>Fungi incertae sedis</taxon>
        <taxon>Mucoromycota</taxon>
        <taxon>Glomeromycotina</taxon>
        <taxon>Glomeromycetes</taxon>
        <taxon>Diversisporales</taxon>
        <taxon>Gigasporaceae</taxon>
        <taxon>Gigaspora</taxon>
    </lineage>
</organism>
<keyword evidence="1" id="KW-0175">Coiled coil</keyword>
<dbReference type="EMBL" id="CAJVQB010161422">
    <property type="protein sequence ID" value="CAG8856572.1"/>
    <property type="molecule type" value="Genomic_DNA"/>
</dbReference>
<name>A0ABN7XNH5_GIGMA</name>
<accession>A0ABN7XNH5</accession>
<evidence type="ECO:0000256" key="1">
    <source>
        <dbReference type="SAM" id="Coils"/>
    </source>
</evidence>
<evidence type="ECO:0000313" key="2">
    <source>
        <dbReference type="EMBL" id="CAG8856572.1"/>
    </source>
</evidence>
<protein>
    <submittedName>
        <fullName evidence="2">20846_t:CDS:1</fullName>
    </submittedName>
</protein>
<sequence>KKQKTTTKQINIQETDHTKSLEDIEITERRLAVKEKEIALKERETELELKKLQIEKMKKELN</sequence>
<gene>
    <name evidence="2" type="ORF">GMARGA_LOCUS45393</name>
</gene>
<feature type="non-terminal residue" evidence="2">
    <location>
        <position position="62"/>
    </location>
</feature>
<evidence type="ECO:0000313" key="3">
    <source>
        <dbReference type="Proteomes" id="UP000789901"/>
    </source>
</evidence>
<feature type="non-terminal residue" evidence="2">
    <location>
        <position position="1"/>
    </location>
</feature>
<comment type="caution">
    <text evidence="2">The sequence shown here is derived from an EMBL/GenBank/DDBJ whole genome shotgun (WGS) entry which is preliminary data.</text>
</comment>
<dbReference type="Proteomes" id="UP000789901">
    <property type="component" value="Unassembled WGS sequence"/>
</dbReference>
<reference evidence="2 3" key="1">
    <citation type="submission" date="2021-06" db="EMBL/GenBank/DDBJ databases">
        <authorList>
            <person name="Kallberg Y."/>
            <person name="Tangrot J."/>
            <person name="Rosling A."/>
        </authorList>
    </citation>
    <scope>NUCLEOTIDE SEQUENCE [LARGE SCALE GENOMIC DNA]</scope>
    <source>
        <strain evidence="2 3">120-4 pot B 10/14</strain>
    </source>
</reference>